<keyword evidence="3" id="KW-1185">Reference proteome</keyword>
<comment type="caution">
    <text evidence="2">The sequence shown here is derived from an EMBL/GenBank/DDBJ whole genome shotgun (WGS) entry which is preliminary data.</text>
</comment>
<proteinExistence type="predicted"/>
<sequence>MDFTTSALIASWAAIALLALVVSGLIRQVHQLSRTQPHRPGRVGIAPGAQAPGLDEARTDPAGLDGLLTPGRAALLLFLDADCRTCGQVLAEAGAWTVRQGDAAAPQVLGLYAGAGPQADEGAVPVRDHRPELFTAYDIPATPYAVAIDPERRIVRSEPLGSPTALLRLLDDIAPATPRSRP</sequence>
<dbReference type="Proteomes" id="UP001596208">
    <property type="component" value="Unassembled WGS sequence"/>
</dbReference>
<gene>
    <name evidence="2" type="ORF">ACFPRK_24560</name>
</gene>
<name>A0ABW0B9F1_9ACTN</name>
<evidence type="ECO:0000313" key="2">
    <source>
        <dbReference type="EMBL" id="MFC5173743.1"/>
    </source>
</evidence>
<dbReference type="EMBL" id="JBHSKI010000012">
    <property type="protein sequence ID" value="MFC5173743.1"/>
    <property type="molecule type" value="Genomic_DNA"/>
</dbReference>
<dbReference type="RefSeq" id="WP_065847311.1">
    <property type="nucleotide sequence ID" value="NZ_JBHSKI010000012.1"/>
</dbReference>
<organism evidence="2 3">
    <name type="scientific">Streptomyces mutomycini</name>
    <dbReference type="NCBI Taxonomy" id="284036"/>
    <lineage>
        <taxon>Bacteria</taxon>
        <taxon>Bacillati</taxon>
        <taxon>Actinomycetota</taxon>
        <taxon>Actinomycetes</taxon>
        <taxon>Kitasatosporales</taxon>
        <taxon>Streptomycetaceae</taxon>
        <taxon>Streptomyces</taxon>
    </lineage>
</organism>
<evidence type="ECO:0008006" key="4">
    <source>
        <dbReference type="Google" id="ProtNLM"/>
    </source>
</evidence>
<reference evidence="3" key="1">
    <citation type="journal article" date="2019" name="Int. J. Syst. Evol. Microbiol.">
        <title>The Global Catalogue of Microorganisms (GCM) 10K type strain sequencing project: providing services to taxonomists for standard genome sequencing and annotation.</title>
        <authorList>
            <consortium name="The Broad Institute Genomics Platform"/>
            <consortium name="The Broad Institute Genome Sequencing Center for Infectious Disease"/>
            <person name="Wu L."/>
            <person name="Ma J."/>
        </authorList>
    </citation>
    <scope>NUCLEOTIDE SEQUENCE [LARGE SCALE GENOMIC DNA]</scope>
    <source>
        <strain evidence="3">CGMCC 4.1721</strain>
    </source>
</reference>
<accession>A0ABW0B9F1</accession>
<feature type="region of interest" description="Disordered" evidence="1">
    <location>
        <begin position="36"/>
        <end position="57"/>
    </location>
</feature>
<evidence type="ECO:0000256" key="1">
    <source>
        <dbReference type="SAM" id="MobiDB-lite"/>
    </source>
</evidence>
<evidence type="ECO:0000313" key="3">
    <source>
        <dbReference type="Proteomes" id="UP001596208"/>
    </source>
</evidence>
<protein>
    <recommendedName>
        <fullName evidence="4">Thioredoxin domain-containing protein</fullName>
    </recommendedName>
</protein>